<gene>
    <name evidence="1" type="ORF">A2812_00305</name>
</gene>
<protein>
    <submittedName>
        <fullName evidence="1">Uncharacterized protein</fullName>
    </submittedName>
</protein>
<accession>A0A1G2HLK8</accession>
<dbReference type="AlphaFoldDB" id="A0A1G2HLK8"/>
<proteinExistence type="predicted"/>
<name>A0A1G2HLK8_9BACT</name>
<reference evidence="1 2" key="1">
    <citation type="journal article" date="2016" name="Nat. Commun.">
        <title>Thousands of microbial genomes shed light on interconnected biogeochemical processes in an aquifer system.</title>
        <authorList>
            <person name="Anantharaman K."/>
            <person name="Brown C.T."/>
            <person name="Hug L.A."/>
            <person name="Sharon I."/>
            <person name="Castelle C.J."/>
            <person name="Probst A.J."/>
            <person name="Thomas B.C."/>
            <person name="Singh A."/>
            <person name="Wilkins M.J."/>
            <person name="Karaoz U."/>
            <person name="Brodie E.L."/>
            <person name="Williams K.H."/>
            <person name="Hubbard S.S."/>
            <person name="Banfield J.F."/>
        </authorList>
    </citation>
    <scope>NUCLEOTIDE SEQUENCE [LARGE SCALE GENOMIC DNA]</scope>
</reference>
<comment type="caution">
    <text evidence="1">The sequence shown here is derived from an EMBL/GenBank/DDBJ whole genome shotgun (WGS) entry which is preliminary data.</text>
</comment>
<evidence type="ECO:0000313" key="2">
    <source>
        <dbReference type="Proteomes" id="UP000177190"/>
    </source>
</evidence>
<dbReference type="Proteomes" id="UP000177190">
    <property type="component" value="Unassembled WGS sequence"/>
</dbReference>
<evidence type="ECO:0000313" key="1">
    <source>
        <dbReference type="EMBL" id="OGZ63299.1"/>
    </source>
</evidence>
<dbReference type="EMBL" id="MHOM01000039">
    <property type="protein sequence ID" value="OGZ63299.1"/>
    <property type="molecule type" value="Genomic_DNA"/>
</dbReference>
<organism evidence="1 2">
    <name type="scientific">Candidatus Staskawiczbacteria bacterium RIFCSPHIGHO2_01_FULL_36_16</name>
    <dbReference type="NCBI Taxonomy" id="1802200"/>
    <lineage>
        <taxon>Bacteria</taxon>
        <taxon>Candidatus Staskawicziibacteriota</taxon>
    </lineage>
</organism>
<sequence length="101" mass="11558">MLEHAELTNEKLLSNFLSNRNNPAVRACIFRRVAENSKIVESDYHLLQAITEKLEKMEEIDSDMIEESATYKKLCRECLELQGQLLQRMTGESPQSVGQTA</sequence>